<dbReference type="InterPro" id="IPR038765">
    <property type="entry name" value="Papain-like_cys_pep_sf"/>
</dbReference>
<dbReference type="InterPro" id="IPR052901">
    <property type="entry name" value="Bact_TGase-like"/>
</dbReference>
<feature type="transmembrane region" description="Helical" evidence="1">
    <location>
        <begin position="75"/>
        <end position="96"/>
    </location>
</feature>
<feature type="domain" description="Transglutaminase-like" evidence="2">
    <location>
        <begin position="503"/>
        <end position="589"/>
    </location>
</feature>
<keyword evidence="1" id="KW-0472">Membrane</keyword>
<feature type="transmembrane region" description="Helical" evidence="1">
    <location>
        <begin position="41"/>
        <end position="63"/>
    </location>
</feature>
<evidence type="ECO:0000256" key="1">
    <source>
        <dbReference type="SAM" id="Phobius"/>
    </source>
</evidence>
<feature type="transmembrane region" description="Helical" evidence="1">
    <location>
        <begin position="18"/>
        <end position="35"/>
    </location>
</feature>
<reference evidence="3 4" key="1">
    <citation type="submission" date="2024-09" db="EMBL/GenBank/DDBJ databases">
        <authorList>
            <person name="Sun Q."/>
            <person name="Mori K."/>
        </authorList>
    </citation>
    <scope>NUCLEOTIDE SEQUENCE [LARGE SCALE GENOMIC DNA]</scope>
    <source>
        <strain evidence="3 4">JCM 12520</strain>
    </source>
</reference>
<dbReference type="RefSeq" id="WP_344910741.1">
    <property type="nucleotide sequence ID" value="NZ_BAAAYO010000010.1"/>
</dbReference>
<protein>
    <submittedName>
        <fullName evidence="3">DUF3488 and DUF4129 domain-containing transglutaminase family protein</fullName>
    </submittedName>
</protein>
<dbReference type="Pfam" id="PF13559">
    <property type="entry name" value="DUF4129"/>
    <property type="match status" value="1"/>
</dbReference>
<evidence type="ECO:0000259" key="2">
    <source>
        <dbReference type="SMART" id="SM00460"/>
    </source>
</evidence>
<dbReference type="Proteomes" id="UP001589619">
    <property type="component" value="Unassembled WGS sequence"/>
</dbReference>
<gene>
    <name evidence="3" type="ORF">ACFFNY_10920</name>
</gene>
<comment type="caution">
    <text evidence="3">The sequence shown here is derived from an EMBL/GenBank/DDBJ whole genome shotgun (WGS) entry which is preliminary data.</text>
</comment>
<feature type="transmembrane region" description="Helical" evidence="1">
    <location>
        <begin position="144"/>
        <end position="160"/>
    </location>
</feature>
<name>A0ABV5VUV3_9BACL</name>
<dbReference type="InterPro" id="IPR025403">
    <property type="entry name" value="TgpA-like_C"/>
</dbReference>
<sequence length="749" mass="84469">MKERLWRRWLLQDWPEQLTAIFTGLFLLQFVQWIAKEDQVWLAETVTIVKLTLLVVFVVELFPRLHWVWRRLLQAAGVLFVLGAMLDYAPVGRSFHSIREWGAFWNDVGGLFRDNFIQLAPFVWFSLTAWLVSLFALWAMKVKWRIMVILVVSVGALAFRDSFSFVVLWLQVAMLIFCGLFLLVIRHFAGLKKRNPVGWSNLSDYPLNISLPIVFLVSLVVFLGTLAPDVRALVTDPYTLWKNIRGEQITFFNKGFGTTSVLSGDSSSGYSRNDSSLGGEFSFDYTPVMSVSTSHRSYWRGETRSLYTGKGWIMSDVERKTPLVGVAADTPLPQDPRLAPSLGKTVEVTQTVTVLGETVPDYPVLFGAYPVSKVQSISIGGAAASLAPLQWSSRLGELRWTGTGRQAYPQSYTLTSEVPVVDEAELRKVPSELPTRAGLEDYLFLPETLPNRVKELAVQVTASGTNMYDKVKLLERYMSTTFSYTNTPDLSKGKSRDFVDRFLFEIKEGYCDYYSTSMAVMARSLGIPARWVKGYTPGASAMMEEMMNFPEEMLNPDGSGDYTVRNSDAHSWVEIYFPGYGWIPFEPTAGFALPTFVPQEELNVEPLPATTDESTVPAEDTGVAVPKAVGWGAGAVAAAIAGMFLWVNRRSLRGLRMLVPVGRQLDANQKAVLEFERLLRFAKRKGYARSEHETARETAQRWMSKDKWLQKDLESLLFLFEKAKYSDARITEDELSSIARTVSKLREEM</sequence>
<proteinExistence type="predicted"/>
<dbReference type="SMART" id="SM00460">
    <property type="entry name" value="TGc"/>
    <property type="match status" value="1"/>
</dbReference>
<evidence type="ECO:0000313" key="3">
    <source>
        <dbReference type="EMBL" id="MFB9752067.1"/>
    </source>
</evidence>
<dbReference type="PANTHER" id="PTHR42736:SF1">
    <property type="entry name" value="PROTEIN-GLUTAMINE GAMMA-GLUTAMYLTRANSFERASE"/>
    <property type="match status" value="1"/>
</dbReference>
<dbReference type="SUPFAM" id="SSF54001">
    <property type="entry name" value="Cysteine proteinases"/>
    <property type="match status" value="1"/>
</dbReference>
<accession>A0ABV5VUV3</accession>
<evidence type="ECO:0000313" key="4">
    <source>
        <dbReference type="Proteomes" id="UP001589619"/>
    </source>
</evidence>
<feature type="transmembrane region" description="Helical" evidence="1">
    <location>
        <begin position="628"/>
        <end position="647"/>
    </location>
</feature>
<dbReference type="Pfam" id="PF01841">
    <property type="entry name" value="Transglut_core"/>
    <property type="match status" value="1"/>
</dbReference>
<dbReference type="Gene3D" id="3.10.620.30">
    <property type="match status" value="1"/>
</dbReference>
<keyword evidence="1" id="KW-1133">Transmembrane helix</keyword>
<organism evidence="3 4">
    <name type="scientific">Paenibacillus hodogayensis</name>
    <dbReference type="NCBI Taxonomy" id="279208"/>
    <lineage>
        <taxon>Bacteria</taxon>
        <taxon>Bacillati</taxon>
        <taxon>Bacillota</taxon>
        <taxon>Bacilli</taxon>
        <taxon>Bacillales</taxon>
        <taxon>Paenibacillaceae</taxon>
        <taxon>Paenibacillus</taxon>
    </lineage>
</organism>
<dbReference type="PANTHER" id="PTHR42736">
    <property type="entry name" value="PROTEIN-GLUTAMINE GAMMA-GLUTAMYLTRANSFERASE"/>
    <property type="match status" value="1"/>
</dbReference>
<keyword evidence="4" id="KW-1185">Reference proteome</keyword>
<feature type="transmembrane region" description="Helical" evidence="1">
    <location>
        <begin position="116"/>
        <end position="137"/>
    </location>
</feature>
<feature type="transmembrane region" description="Helical" evidence="1">
    <location>
        <begin position="166"/>
        <end position="185"/>
    </location>
</feature>
<keyword evidence="1" id="KW-0812">Transmembrane</keyword>
<dbReference type="InterPro" id="IPR002931">
    <property type="entry name" value="Transglutaminase-like"/>
</dbReference>
<dbReference type="EMBL" id="JBHMAG010000009">
    <property type="protein sequence ID" value="MFB9752067.1"/>
    <property type="molecule type" value="Genomic_DNA"/>
</dbReference>
<feature type="transmembrane region" description="Helical" evidence="1">
    <location>
        <begin position="205"/>
        <end position="227"/>
    </location>
</feature>